<protein>
    <submittedName>
        <fullName evidence="2">Uncharacterized protein</fullName>
    </submittedName>
</protein>
<sequence length="127" mass="15125">MSRHESFAKKTKFGADSTAKKFDNGESWREKRKQYLTEKSKDVKFPTASEAKLEPKFMYDSETFIVHLCFNCRQANRKLEAVDIDDDHQKIELVLCKICRSNYNVQRRSKFFNHELMIFKKSMEEDV</sequence>
<dbReference type="OMA" id="CNICCAM"/>
<name>G0PC42_CAEBE</name>
<dbReference type="FunCoup" id="G0PC42">
    <property type="interactions" value="398"/>
</dbReference>
<dbReference type="EMBL" id="GL380229">
    <property type="protein sequence ID" value="EGT50918.1"/>
    <property type="molecule type" value="Genomic_DNA"/>
</dbReference>
<proteinExistence type="predicted"/>
<dbReference type="Proteomes" id="UP000008068">
    <property type="component" value="Unassembled WGS sequence"/>
</dbReference>
<dbReference type="HOGENOM" id="CLU_138760_2_0_1"/>
<evidence type="ECO:0000256" key="1">
    <source>
        <dbReference type="SAM" id="MobiDB-lite"/>
    </source>
</evidence>
<evidence type="ECO:0000313" key="3">
    <source>
        <dbReference type="Proteomes" id="UP000008068"/>
    </source>
</evidence>
<accession>G0PC42</accession>
<dbReference type="InParanoid" id="G0PC42"/>
<feature type="region of interest" description="Disordered" evidence="1">
    <location>
        <begin position="1"/>
        <end position="27"/>
    </location>
</feature>
<dbReference type="eggNOG" id="ENOG502TK3A">
    <property type="taxonomic scope" value="Eukaryota"/>
</dbReference>
<feature type="compositionally biased region" description="Basic and acidic residues" evidence="1">
    <location>
        <begin position="18"/>
        <end position="27"/>
    </location>
</feature>
<gene>
    <name evidence="2" type="ORF">CAEBREN_23778</name>
</gene>
<dbReference type="AlphaFoldDB" id="G0PC42"/>
<organism evidence="3">
    <name type="scientific">Caenorhabditis brenneri</name>
    <name type="common">Nematode worm</name>
    <dbReference type="NCBI Taxonomy" id="135651"/>
    <lineage>
        <taxon>Eukaryota</taxon>
        <taxon>Metazoa</taxon>
        <taxon>Ecdysozoa</taxon>
        <taxon>Nematoda</taxon>
        <taxon>Chromadorea</taxon>
        <taxon>Rhabditida</taxon>
        <taxon>Rhabditina</taxon>
        <taxon>Rhabditomorpha</taxon>
        <taxon>Rhabditoidea</taxon>
        <taxon>Rhabditidae</taxon>
        <taxon>Peloderinae</taxon>
        <taxon>Caenorhabditis</taxon>
    </lineage>
</organism>
<evidence type="ECO:0000313" key="2">
    <source>
        <dbReference type="EMBL" id="EGT50918.1"/>
    </source>
</evidence>
<keyword evidence="3" id="KW-1185">Reference proteome</keyword>
<reference evidence="3" key="1">
    <citation type="submission" date="2011-07" db="EMBL/GenBank/DDBJ databases">
        <authorList>
            <consortium name="Caenorhabditis brenneri Sequencing and Analysis Consortium"/>
            <person name="Wilson R.K."/>
        </authorList>
    </citation>
    <scope>NUCLEOTIDE SEQUENCE [LARGE SCALE GENOMIC DNA]</scope>
    <source>
        <strain evidence="3">PB2801</strain>
    </source>
</reference>
<dbReference type="OrthoDB" id="5886922at2759"/>